<gene>
    <name evidence="11" type="ORF">FHS22_003489</name>
</gene>
<keyword evidence="8 9" id="KW-0472">Membrane</keyword>
<organism evidence="11 12">
    <name type="scientific">Planomonospora venezuelensis</name>
    <dbReference type="NCBI Taxonomy" id="1999"/>
    <lineage>
        <taxon>Bacteria</taxon>
        <taxon>Bacillati</taxon>
        <taxon>Actinomycetota</taxon>
        <taxon>Actinomycetes</taxon>
        <taxon>Streptosporangiales</taxon>
        <taxon>Streptosporangiaceae</taxon>
        <taxon>Planomonospora</taxon>
    </lineage>
</organism>
<feature type="domain" description="ABC transmembrane type-1" evidence="10">
    <location>
        <begin position="76"/>
        <end position="274"/>
    </location>
</feature>
<feature type="transmembrane region" description="Helical" evidence="9">
    <location>
        <begin position="113"/>
        <end position="138"/>
    </location>
</feature>
<feature type="transmembrane region" description="Helical" evidence="9">
    <location>
        <begin position="206"/>
        <end position="231"/>
    </location>
</feature>
<dbReference type="CDD" id="cd06261">
    <property type="entry name" value="TM_PBP2"/>
    <property type="match status" value="1"/>
</dbReference>
<dbReference type="Gene3D" id="1.10.3720.10">
    <property type="entry name" value="MetI-like"/>
    <property type="match status" value="1"/>
</dbReference>
<dbReference type="PANTHER" id="PTHR32243:SF50">
    <property type="entry name" value="MALTOSE_MALTODEXTRIN TRANSPORT SYSTEM PERMEASE PROTEIN MALG"/>
    <property type="match status" value="1"/>
</dbReference>
<dbReference type="GO" id="GO:0042956">
    <property type="term" value="P:maltodextrin transmembrane transport"/>
    <property type="evidence" value="ECO:0007669"/>
    <property type="project" value="TreeGrafter"/>
</dbReference>
<name>A0A841D9Y9_PLAVE</name>
<dbReference type="GO" id="GO:0015423">
    <property type="term" value="F:ABC-type maltose transporter activity"/>
    <property type="evidence" value="ECO:0007669"/>
    <property type="project" value="TreeGrafter"/>
</dbReference>
<keyword evidence="5" id="KW-0762">Sugar transport</keyword>
<evidence type="ECO:0000256" key="9">
    <source>
        <dbReference type="RuleBase" id="RU363032"/>
    </source>
</evidence>
<evidence type="ECO:0000256" key="8">
    <source>
        <dbReference type="ARBA" id="ARBA00023136"/>
    </source>
</evidence>
<evidence type="ECO:0000256" key="6">
    <source>
        <dbReference type="ARBA" id="ARBA00022692"/>
    </source>
</evidence>
<evidence type="ECO:0000256" key="7">
    <source>
        <dbReference type="ARBA" id="ARBA00022989"/>
    </source>
</evidence>
<dbReference type="PROSITE" id="PS50928">
    <property type="entry name" value="ABC_TM1"/>
    <property type="match status" value="1"/>
</dbReference>
<comment type="similarity">
    <text evidence="2">Belongs to the binding-protein-dependent transport system permease family. MalFG subfamily.</text>
</comment>
<dbReference type="InterPro" id="IPR000515">
    <property type="entry name" value="MetI-like"/>
</dbReference>
<feature type="transmembrane region" description="Helical" evidence="9">
    <location>
        <begin position="21"/>
        <end position="42"/>
    </location>
</feature>
<accession>A0A841D9Y9</accession>
<feature type="transmembrane region" description="Helical" evidence="9">
    <location>
        <begin position="75"/>
        <end position="101"/>
    </location>
</feature>
<dbReference type="EMBL" id="JACHJJ010000010">
    <property type="protein sequence ID" value="MBB5964206.1"/>
    <property type="molecule type" value="Genomic_DNA"/>
</dbReference>
<dbReference type="InterPro" id="IPR050901">
    <property type="entry name" value="BP-dep_ABC_trans_perm"/>
</dbReference>
<evidence type="ECO:0000259" key="10">
    <source>
        <dbReference type="PROSITE" id="PS50928"/>
    </source>
</evidence>
<dbReference type="Proteomes" id="UP000562352">
    <property type="component" value="Unassembled WGS sequence"/>
</dbReference>
<evidence type="ECO:0000256" key="1">
    <source>
        <dbReference type="ARBA" id="ARBA00004651"/>
    </source>
</evidence>
<evidence type="ECO:0000313" key="12">
    <source>
        <dbReference type="Proteomes" id="UP000562352"/>
    </source>
</evidence>
<feature type="transmembrane region" description="Helical" evidence="9">
    <location>
        <begin position="150"/>
        <end position="169"/>
    </location>
</feature>
<keyword evidence="12" id="KW-1185">Reference proteome</keyword>
<protein>
    <submittedName>
        <fullName evidence="11">Arabinogalactan oligomer/maltooligosaccharide transport system permease protein</fullName>
    </submittedName>
</protein>
<dbReference type="Pfam" id="PF00528">
    <property type="entry name" value="BPD_transp_1"/>
    <property type="match status" value="1"/>
</dbReference>
<evidence type="ECO:0000256" key="3">
    <source>
        <dbReference type="ARBA" id="ARBA00022448"/>
    </source>
</evidence>
<keyword evidence="7 9" id="KW-1133">Transmembrane helix</keyword>
<proteinExistence type="inferred from homology"/>
<dbReference type="InterPro" id="IPR035906">
    <property type="entry name" value="MetI-like_sf"/>
</dbReference>
<keyword evidence="4" id="KW-1003">Cell membrane</keyword>
<evidence type="ECO:0000256" key="4">
    <source>
        <dbReference type="ARBA" id="ARBA00022475"/>
    </source>
</evidence>
<keyword evidence="6 9" id="KW-0812">Transmembrane</keyword>
<dbReference type="PANTHER" id="PTHR32243">
    <property type="entry name" value="MALTOSE TRANSPORT SYSTEM PERMEASE-RELATED"/>
    <property type="match status" value="1"/>
</dbReference>
<dbReference type="GO" id="GO:0005886">
    <property type="term" value="C:plasma membrane"/>
    <property type="evidence" value="ECO:0007669"/>
    <property type="project" value="UniProtKB-SubCell"/>
</dbReference>
<keyword evidence="3 9" id="KW-0813">Transport</keyword>
<comment type="caution">
    <text evidence="11">The sequence shown here is derived from an EMBL/GenBank/DDBJ whole genome shotgun (WGS) entry which is preliminary data.</text>
</comment>
<evidence type="ECO:0000313" key="11">
    <source>
        <dbReference type="EMBL" id="MBB5964206.1"/>
    </source>
</evidence>
<reference evidence="11 12" key="1">
    <citation type="submission" date="2020-08" db="EMBL/GenBank/DDBJ databases">
        <title>Genomic Encyclopedia of Type Strains, Phase III (KMG-III): the genomes of soil and plant-associated and newly described type strains.</title>
        <authorList>
            <person name="Whitman W."/>
        </authorList>
    </citation>
    <scope>NUCLEOTIDE SEQUENCE [LARGE SCALE GENOMIC DNA]</scope>
    <source>
        <strain evidence="11 12">CECT 3303</strain>
    </source>
</reference>
<evidence type="ECO:0000256" key="2">
    <source>
        <dbReference type="ARBA" id="ARBA00009047"/>
    </source>
</evidence>
<evidence type="ECO:0000256" key="5">
    <source>
        <dbReference type="ARBA" id="ARBA00022597"/>
    </source>
</evidence>
<comment type="subcellular location">
    <subcellularLocation>
        <location evidence="1 9">Cell membrane</location>
        <topology evidence="1 9">Multi-pass membrane protein</topology>
    </subcellularLocation>
</comment>
<dbReference type="SUPFAM" id="SSF161098">
    <property type="entry name" value="MetI-like"/>
    <property type="match status" value="1"/>
</dbReference>
<feature type="transmembrane region" description="Helical" evidence="9">
    <location>
        <begin position="251"/>
        <end position="274"/>
    </location>
</feature>
<dbReference type="AlphaFoldDB" id="A0A841D9Y9"/>
<dbReference type="RefSeq" id="WP_184942845.1">
    <property type="nucleotide sequence ID" value="NZ_BAAAWZ010000001.1"/>
</dbReference>
<sequence>MNRRPGAAGGGRAGGLVLRHAAAVAVTAFALFPILFVVSAALNPLGTLSSATLLPGGADLGNAADLLTTTPFLTWYANSVLIAGLTAAASVAVSAVSAYAFSRFRFAGRRIGLVALLVIQAFPQFLAIVPLYVIFSVISDNWPAFGLNSVWGVTLLYVGGQVGVNTWLIKGFFDTIPKELDDAMLIDGCTPGQAFRRVVLPLSAPVLAISALLVFIATINEFLVASVFLTGDDSRTLAVGLFSLLADQRNANFGMFAVGTLLTAVPTVAVFQFLQRYIVHGLTAGAVKG</sequence>